<dbReference type="InterPro" id="IPR035919">
    <property type="entry name" value="EAL_sf"/>
</dbReference>
<dbReference type="Pfam" id="PF00990">
    <property type="entry name" value="GGDEF"/>
    <property type="match status" value="1"/>
</dbReference>
<dbReference type="InterPro" id="IPR001633">
    <property type="entry name" value="EAL_dom"/>
</dbReference>
<dbReference type="RefSeq" id="WP_058288502.1">
    <property type="nucleotide sequence ID" value="NZ_CYSD01000012.1"/>
</dbReference>
<dbReference type="InterPro" id="IPR000160">
    <property type="entry name" value="GGDEF_dom"/>
</dbReference>
<dbReference type="PROSITE" id="PS50883">
    <property type="entry name" value="EAL"/>
    <property type="match status" value="1"/>
</dbReference>
<sequence length="791" mass="87372">MKLGPILALFALLLVTATGVSFLGYRYLLLASEYRERNLIHLSTVHDALALATKQRVPGPVDVLALMEKIDHAGNQARWCLDTLSAVDRMAFRQMGAGRALEICAQDITKSERAVEQATMLLLPEPQHAILTQSAIATAKDLVSSLETMRRDSLHFQPYVDVVEEKIARIVKFGTGIVSVALAVVFSFLSRQLLRAWRLQAQKTRELDLITQRFTSAIAAAREGFAIVDSNNRIVACNPQYSNLLAGKPDFVKLGETLFDLGIRVAEDGEYDLGDLSAEEFVRSHMRQMEAAGFHFERQMEMAGDRHMIVRGRPTAHGDKVLTRIEITDLVRSEREQREVAEALQNAKDRMEYLSLTDPLTGLGNRRCLDRALYERLEQADVTLVRIDLDRFKQVNDILGHEAGDHVLQHVASILKEHCGPDDLPARVGGDEFVILCASGTTLEVAERMAQSLLSEVLKPVIFGNKRCYYGASFGIAAGNQGADPSELLSNADAALYKAKESGRGTVEVFSTEMRLAKIRDRALADRLGHALQNGEIIPFFQTQHFADGWEVAGVEVLARWDHPNEGILSPHVFLPIAQQLGMEAELDRVIFESAVTAVEQLRAQGLTVPRVAFNVSAPRLLAPDFLATVADAIPQGRDGYVFEILESISCEDAGDALIFVIDALRDLGFQIDVDDFGSGHASINGVLEIEPDALKIDRNIVMPLGDSERAERMVASVLDMARSLDVDVIAEGVDRARKAELLRDMGCDILQGFFFSRPMSVADLDVFLRRGFQEFLDFHHGDPSADEASA</sequence>
<dbReference type="Gene3D" id="3.20.20.450">
    <property type="entry name" value="EAL domain"/>
    <property type="match status" value="1"/>
</dbReference>
<dbReference type="Pfam" id="PF12860">
    <property type="entry name" value="PAS_7"/>
    <property type="match status" value="1"/>
</dbReference>
<protein>
    <submittedName>
        <fullName evidence="3">Cyclic di-GMP phosphodiesterase Gmr</fullName>
        <ecNumber evidence="3">3.1.4.52</ecNumber>
    </submittedName>
</protein>
<dbReference type="SUPFAM" id="SSF55073">
    <property type="entry name" value="Nucleotide cyclase"/>
    <property type="match status" value="1"/>
</dbReference>
<dbReference type="NCBIfam" id="TIGR00254">
    <property type="entry name" value="GGDEF"/>
    <property type="match status" value="1"/>
</dbReference>
<dbReference type="Pfam" id="PF00563">
    <property type="entry name" value="EAL"/>
    <property type="match status" value="1"/>
</dbReference>
<dbReference type="EC" id="3.1.4.52" evidence="3"/>
<dbReference type="STRING" id="928856.SAMN04488049_1092"/>
<evidence type="ECO:0000259" key="2">
    <source>
        <dbReference type="PROSITE" id="PS50887"/>
    </source>
</evidence>
<evidence type="ECO:0000313" key="3">
    <source>
        <dbReference type="EMBL" id="CUH75380.1"/>
    </source>
</evidence>
<dbReference type="CDD" id="cd01949">
    <property type="entry name" value="GGDEF"/>
    <property type="match status" value="1"/>
</dbReference>
<dbReference type="EMBL" id="CYSD01000012">
    <property type="protein sequence ID" value="CUH75380.1"/>
    <property type="molecule type" value="Genomic_DNA"/>
</dbReference>
<proteinExistence type="predicted"/>
<dbReference type="AlphaFoldDB" id="A0A0P1G0V4"/>
<dbReference type="Gene3D" id="3.30.70.270">
    <property type="match status" value="1"/>
</dbReference>
<evidence type="ECO:0000259" key="1">
    <source>
        <dbReference type="PROSITE" id="PS50883"/>
    </source>
</evidence>
<feature type="domain" description="GGDEF" evidence="2">
    <location>
        <begin position="380"/>
        <end position="512"/>
    </location>
</feature>
<organism evidence="3 4">
    <name type="scientific">Tritonibacter multivorans</name>
    <dbReference type="NCBI Taxonomy" id="928856"/>
    <lineage>
        <taxon>Bacteria</taxon>
        <taxon>Pseudomonadati</taxon>
        <taxon>Pseudomonadota</taxon>
        <taxon>Alphaproteobacteria</taxon>
        <taxon>Rhodobacterales</taxon>
        <taxon>Paracoccaceae</taxon>
        <taxon>Tritonibacter</taxon>
    </lineage>
</organism>
<feature type="domain" description="EAL" evidence="1">
    <location>
        <begin position="521"/>
        <end position="773"/>
    </location>
</feature>
<dbReference type="GO" id="GO:0071111">
    <property type="term" value="F:cyclic-guanylate-specific phosphodiesterase activity"/>
    <property type="evidence" value="ECO:0007669"/>
    <property type="project" value="UniProtKB-EC"/>
</dbReference>
<dbReference type="Proteomes" id="UP000052022">
    <property type="component" value="Unassembled WGS sequence"/>
</dbReference>
<name>A0A0P1G0V4_9RHOB</name>
<evidence type="ECO:0000313" key="4">
    <source>
        <dbReference type="Proteomes" id="UP000052022"/>
    </source>
</evidence>
<dbReference type="PROSITE" id="PS50887">
    <property type="entry name" value="GGDEF"/>
    <property type="match status" value="1"/>
</dbReference>
<dbReference type="SMART" id="SM00052">
    <property type="entry name" value="EAL"/>
    <property type="match status" value="1"/>
</dbReference>
<dbReference type="InterPro" id="IPR043128">
    <property type="entry name" value="Rev_trsase/Diguanyl_cyclase"/>
</dbReference>
<dbReference type="CDD" id="cd01948">
    <property type="entry name" value="EAL"/>
    <property type="match status" value="1"/>
</dbReference>
<keyword evidence="4" id="KW-1185">Reference proteome</keyword>
<dbReference type="PANTHER" id="PTHR44757">
    <property type="entry name" value="DIGUANYLATE CYCLASE DGCP"/>
    <property type="match status" value="1"/>
</dbReference>
<dbReference type="InterPro" id="IPR029787">
    <property type="entry name" value="Nucleotide_cyclase"/>
</dbReference>
<keyword evidence="3" id="KW-0378">Hydrolase</keyword>
<accession>A0A0P1G0V4</accession>
<dbReference type="SMART" id="SM00267">
    <property type="entry name" value="GGDEF"/>
    <property type="match status" value="1"/>
</dbReference>
<reference evidence="3 4" key="1">
    <citation type="submission" date="2015-09" db="EMBL/GenBank/DDBJ databases">
        <authorList>
            <consortium name="Swine Surveillance"/>
        </authorList>
    </citation>
    <scope>NUCLEOTIDE SEQUENCE [LARGE SCALE GENOMIC DNA]</scope>
    <source>
        <strain evidence="3 4">CECT 7557</strain>
    </source>
</reference>
<dbReference type="InterPro" id="IPR052155">
    <property type="entry name" value="Biofilm_reg_signaling"/>
</dbReference>
<gene>
    <name evidence="3" type="primary">gmr_2</name>
    <name evidence="3" type="ORF">TRM7557_00358</name>
</gene>
<dbReference type="SUPFAM" id="SSF141868">
    <property type="entry name" value="EAL domain-like"/>
    <property type="match status" value="1"/>
</dbReference>
<dbReference type="PANTHER" id="PTHR44757:SF2">
    <property type="entry name" value="BIOFILM ARCHITECTURE MAINTENANCE PROTEIN MBAA"/>
    <property type="match status" value="1"/>
</dbReference>